<gene>
    <name evidence="7" type="primary">sbcD</name>
    <name evidence="10" type="ORF">H9L22_15445</name>
</gene>
<dbReference type="InterPro" id="IPR041796">
    <property type="entry name" value="Mre11_N"/>
</dbReference>
<keyword evidence="7" id="KW-0255">Endonuclease</keyword>
<dbReference type="InterPro" id="IPR050535">
    <property type="entry name" value="DNA_Repair-Maintenance_Comp"/>
</dbReference>
<comment type="similarity">
    <text evidence="1 7">Belongs to the SbcD family.</text>
</comment>
<dbReference type="GO" id="GO:0006310">
    <property type="term" value="P:DNA recombination"/>
    <property type="evidence" value="ECO:0007669"/>
    <property type="project" value="UniProtKB-KW"/>
</dbReference>
<dbReference type="AlphaFoldDB" id="A0A7H0H4T8"/>
<evidence type="ECO:0000256" key="1">
    <source>
        <dbReference type="ARBA" id="ARBA00010555"/>
    </source>
</evidence>
<dbReference type="PANTHER" id="PTHR30337:SF0">
    <property type="entry name" value="NUCLEASE SBCCD SUBUNIT D"/>
    <property type="match status" value="1"/>
</dbReference>
<keyword evidence="4 7" id="KW-0540">Nuclease</keyword>
<proteinExistence type="inferred from homology"/>
<feature type="domain" description="Calcineurin-like phosphoesterase" evidence="8">
    <location>
        <begin position="1"/>
        <end position="227"/>
    </location>
</feature>
<keyword evidence="7" id="KW-0235">DNA replication</keyword>
<dbReference type="CDD" id="cd00840">
    <property type="entry name" value="MPP_Mre11_N"/>
    <property type="match status" value="1"/>
</dbReference>
<name>A0A7H0H4T8_9ACTN</name>
<feature type="domain" description="Nuclease SbcCD subunit D C-terminal" evidence="9">
    <location>
        <begin position="279"/>
        <end position="362"/>
    </location>
</feature>
<dbReference type="RefSeq" id="WP_187720684.1">
    <property type="nucleotide sequence ID" value="NZ_BAABBL010000020.1"/>
</dbReference>
<keyword evidence="5 7" id="KW-0378">Hydrolase</keyword>
<evidence type="ECO:0000256" key="2">
    <source>
        <dbReference type="ARBA" id="ARBA00011322"/>
    </source>
</evidence>
<dbReference type="GO" id="GO:0008408">
    <property type="term" value="F:3'-5' exonuclease activity"/>
    <property type="evidence" value="ECO:0007669"/>
    <property type="project" value="InterPro"/>
</dbReference>
<dbReference type="KEGG" id="tdf:H9L22_15445"/>
<dbReference type="Pfam" id="PF12320">
    <property type="entry name" value="SbcD_C"/>
    <property type="match status" value="1"/>
</dbReference>
<dbReference type="NCBIfam" id="TIGR00619">
    <property type="entry name" value="sbcd"/>
    <property type="match status" value="1"/>
</dbReference>
<evidence type="ECO:0000313" key="11">
    <source>
        <dbReference type="Proteomes" id="UP000516117"/>
    </source>
</evidence>
<reference evidence="10 11" key="1">
    <citation type="submission" date="2020-08" db="EMBL/GenBank/DDBJ databases">
        <title>Genome sequence of Tessaracoccus defluvii JCM 17540T.</title>
        <authorList>
            <person name="Hyun D.-W."/>
            <person name="Bae J.-W."/>
        </authorList>
    </citation>
    <scope>NUCLEOTIDE SEQUENCE [LARGE SCALE GENOMIC DNA]</scope>
    <source>
        <strain evidence="10 11">JCM 17540</strain>
    </source>
</reference>
<keyword evidence="6 7" id="KW-0269">Exonuclease</keyword>
<evidence type="ECO:0000256" key="5">
    <source>
        <dbReference type="ARBA" id="ARBA00022801"/>
    </source>
</evidence>
<dbReference type="InterPro" id="IPR004593">
    <property type="entry name" value="SbcD"/>
</dbReference>
<dbReference type="InterPro" id="IPR026843">
    <property type="entry name" value="SbcD_C"/>
</dbReference>
<dbReference type="Gene3D" id="3.60.21.10">
    <property type="match status" value="1"/>
</dbReference>
<evidence type="ECO:0000313" key="10">
    <source>
        <dbReference type="EMBL" id="QNP55554.1"/>
    </source>
</evidence>
<comment type="subunit">
    <text evidence="2 7">Heterodimer of SbcC and SbcD.</text>
</comment>
<sequence length="383" mass="41168">MKFLHTADWHVGKTLKGRSRLEEQQAVLAEIIDVALREEVDAVLIAGDLYDTAAPTADAQRLVNGALLKLASSGIEVVVIAGNHDHARTFEALRQLMAAANIDYAGTVRGAEAGGVHRFTARSTGEEAVVALIPFVSRRYIIGAEEIVTGTPSTNAGRYEDSLRGIIDELTTAFTPETVNIVMAHLTCTGGVMGGGEREAQSIFEYHVSAQSFPVDAHYVALGHLHRRQQIPAPAPVHYSGAPLAVDFGEEENTSVVCLVEVSPTTPARVTDIPITAGRRLRTVSGTVAQLIAAAAEYGDAYLRVVVEEPTRAGLRDEILDALPNALEVRIHPDYAQQGARHAAATHATRSPRDLFAAYLQEAGVEDPRLTGLFDDLLDETTR</sequence>
<dbReference type="PANTHER" id="PTHR30337">
    <property type="entry name" value="COMPONENT OF ATP-DEPENDENT DSDNA EXONUCLEASE"/>
    <property type="match status" value="1"/>
</dbReference>
<organism evidence="10 11">
    <name type="scientific">Tessaracoccus defluvii</name>
    <dbReference type="NCBI Taxonomy" id="1285901"/>
    <lineage>
        <taxon>Bacteria</taxon>
        <taxon>Bacillati</taxon>
        <taxon>Actinomycetota</taxon>
        <taxon>Actinomycetes</taxon>
        <taxon>Propionibacteriales</taxon>
        <taxon>Propionibacteriaceae</taxon>
        <taxon>Tessaracoccus</taxon>
    </lineage>
</organism>
<protein>
    <recommendedName>
        <fullName evidence="3 7">Nuclease SbcCD subunit D</fullName>
    </recommendedName>
</protein>
<dbReference type="InterPro" id="IPR004843">
    <property type="entry name" value="Calcineurin-like_PHP"/>
</dbReference>
<accession>A0A7H0H4T8</accession>
<dbReference type="EMBL" id="CP060789">
    <property type="protein sequence ID" value="QNP55554.1"/>
    <property type="molecule type" value="Genomic_DNA"/>
</dbReference>
<dbReference type="InterPro" id="IPR029052">
    <property type="entry name" value="Metallo-depent_PP-like"/>
</dbReference>
<dbReference type="SUPFAM" id="SSF56300">
    <property type="entry name" value="Metallo-dependent phosphatases"/>
    <property type="match status" value="1"/>
</dbReference>
<comment type="function">
    <text evidence="7">SbcCD cleaves DNA hairpin structures. These structures can inhibit DNA replication and are intermediates in certain DNA recombination reactions. The complex acts as a 3'-&gt;5' double strand exonuclease that can open hairpins. It also has a 5' single-strand endonuclease activity.</text>
</comment>
<evidence type="ECO:0000256" key="6">
    <source>
        <dbReference type="ARBA" id="ARBA00022839"/>
    </source>
</evidence>
<evidence type="ECO:0000259" key="9">
    <source>
        <dbReference type="Pfam" id="PF12320"/>
    </source>
</evidence>
<dbReference type="Proteomes" id="UP000516117">
    <property type="component" value="Chromosome"/>
</dbReference>
<evidence type="ECO:0000256" key="7">
    <source>
        <dbReference type="RuleBase" id="RU363069"/>
    </source>
</evidence>
<keyword evidence="7" id="KW-0233">DNA recombination</keyword>
<dbReference type="GO" id="GO:0004519">
    <property type="term" value="F:endonuclease activity"/>
    <property type="evidence" value="ECO:0007669"/>
    <property type="project" value="UniProtKB-KW"/>
</dbReference>
<evidence type="ECO:0000256" key="4">
    <source>
        <dbReference type="ARBA" id="ARBA00022722"/>
    </source>
</evidence>
<evidence type="ECO:0000256" key="3">
    <source>
        <dbReference type="ARBA" id="ARBA00013365"/>
    </source>
</evidence>
<dbReference type="GO" id="GO:0006260">
    <property type="term" value="P:DNA replication"/>
    <property type="evidence" value="ECO:0007669"/>
    <property type="project" value="UniProtKB-KW"/>
</dbReference>
<evidence type="ECO:0000259" key="8">
    <source>
        <dbReference type="Pfam" id="PF00149"/>
    </source>
</evidence>
<keyword evidence="11" id="KW-1185">Reference proteome</keyword>
<dbReference type="Pfam" id="PF00149">
    <property type="entry name" value="Metallophos"/>
    <property type="match status" value="1"/>
</dbReference>